<organism evidence="2 3">
    <name type="scientific">Rhodoglobus vestalii</name>
    <dbReference type="NCBI Taxonomy" id="193384"/>
    <lineage>
        <taxon>Bacteria</taxon>
        <taxon>Bacillati</taxon>
        <taxon>Actinomycetota</taxon>
        <taxon>Actinomycetes</taxon>
        <taxon>Micrococcales</taxon>
        <taxon>Microbacteriaceae</taxon>
        <taxon>Rhodoglobus</taxon>
    </lineage>
</organism>
<keyword evidence="3" id="KW-1185">Reference proteome</keyword>
<proteinExistence type="predicted"/>
<accession>A0A8H2K827</accession>
<dbReference type="Proteomes" id="UP000316560">
    <property type="component" value="Unassembled WGS sequence"/>
</dbReference>
<evidence type="ECO:0000313" key="2">
    <source>
        <dbReference type="EMBL" id="TQO20624.1"/>
    </source>
</evidence>
<feature type="region of interest" description="Disordered" evidence="1">
    <location>
        <begin position="51"/>
        <end position="90"/>
    </location>
</feature>
<dbReference type="EMBL" id="VFRA01000001">
    <property type="protein sequence ID" value="TQO20624.1"/>
    <property type="molecule type" value="Genomic_DNA"/>
</dbReference>
<evidence type="ECO:0000256" key="1">
    <source>
        <dbReference type="SAM" id="MobiDB-lite"/>
    </source>
</evidence>
<feature type="compositionally biased region" description="Polar residues" evidence="1">
    <location>
        <begin position="55"/>
        <end position="65"/>
    </location>
</feature>
<dbReference type="AlphaFoldDB" id="A0A8H2K827"/>
<reference evidence="2 3" key="1">
    <citation type="submission" date="2019-06" db="EMBL/GenBank/DDBJ databases">
        <title>Sequencing the genomes of 1000 actinobacteria strains.</title>
        <authorList>
            <person name="Klenk H.-P."/>
        </authorList>
    </citation>
    <scope>NUCLEOTIDE SEQUENCE [LARGE SCALE GENOMIC DNA]</scope>
    <source>
        <strain evidence="2 3">DSM 21947</strain>
    </source>
</reference>
<feature type="compositionally biased region" description="Basic and acidic residues" evidence="1">
    <location>
        <begin position="73"/>
        <end position="89"/>
    </location>
</feature>
<comment type="caution">
    <text evidence="2">The sequence shown here is derived from an EMBL/GenBank/DDBJ whole genome shotgun (WGS) entry which is preliminary data.</text>
</comment>
<evidence type="ECO:0000313" key="3">
    <source>
        <dbReference type="Proteomes" id="UP000316560"/>
    </source>
</evidence>
<sequence>MDPRGTVLIAAYGAALHGGDGISRGWKALVRQLCDADLPVGRLPADEAVAPLPSSAANTPESAAQSRAMVEQSKSRDGGRPESYDKPHPSDPLWIIVRGTALGDDRIHAFHGYAELLQTLSGDAPLPPRGDRTPAGMAARCAALSRASESLVGDADRATVARGGQLGWGNG</sequence>
<gene>
    <name evidence="2" type="ORF">FB472_2263</name>
</gene>
<protein>
    <submittedName>
        <fullName evidence="2">Uncharacterized protein</fullName>
    </submittedName>
</protein>
<name>A0A8H2K827_9MICO</name>